<keyword evidence="2 10" id="KW-0645">Protease</keyword>
<feature type="transmembrane region" description="Helical" evidence="11">
    <location>
        <begin position="20"/>
        <end position="44"/>
    </location>
</feature>
<keyword evidence="14" id="KW-1185">Reference proteome</keyword>
<accession>A0A0E3P788</accession>
<dbReference type="GO" id="GO:0004222">
    <property type="term" value="F:metalloendopeptidase activity"/>
    <property type="evidence" value="ECO:0007669"/>
    <property type="project" value="InterPro"/>
</dbReference>
<evidence type="ECO:0000259" key="12">
    <source>
        <dbReference type="Pfam" id="PF01435"/>
    </source>
</evidence>
<evidence type="ECO:0000256" key="8">
    <source>
        <dbReference type="ARBA" id="ARBA00023049"/>
    </source>
</evidence>
<dbReference type="EMBL" id="CP009506">
    <property type="protein sequence ID" value="AKB29730.1"/>
    <property type="molecule type" value="Genomic_DNA"/>
</dbReference>
<dbReference type="GO" id="GO:0006508">
    <property type="term" value="P:proteolysis"/>
    <property type="evidence" value="ECO:0007669"/>
    <property type="project" value="UniProtKB-KW"/>
</dbReference>
<feature type="transmembrane region" description="Helical" evidence="11">
    <location>
        <begin position="337"/>
        <end position="359"/>
    </location>
</feature>
<keyword evidence="5 10" id="KW-0378">Hydrolase</keyword>
<protein>
    <submittedName>
        <fullName evidence="13">Heat shock protein HtpX</fullName>
        <ecNumber evidence="13">3.4.24.-</ecNumber>
    </submittedName>
</protein>
<evidence type="ECO:0000256" key="5">
    <source>
        <dbReference type="ARBA" id="ARBA00022801"/>
    </source>
</evidence>
<feature type="transmembrane region" description="Helical" evidence="11">
    <location>
        <begin position="308"/>
        <end position="331"/>
    </location>
</feature>
<gene>
    <name evidence="13" type="ORF">MSSIT_3011</name>
</gene>
<feature type="transmembrane region" description="Helical" evidence="11">
    <location>
        <begin position="176"/>
        <end position="195"/>
    </location>
</feature>
<proteinExistence type="inferred from homology"/>
<evidence type="ECO:0000256" key="3">
    <source>
        <dbReference type="ARBA" id="ARBA00022692"/>
    </source>
</evidence>
<evidence type="ECO:0000256" key="1">
    <source>
        <dbReference type="ARBA" id="ARBA00022475"/>
    </source>
</evidence>
<keyword evidence="7 11" id="KW-1133">Transmembrane helix</keyword>
<name>A0A0E3P788_9EURY</name>
<dbReference type="Proteomes" id="UP000033111">
    <property type="component" value="Chromosome"/>
</dbReference>
<evidence type="ECO:0000256" key="10">
    <source>
        <dbReference type="RuleBase" id="RU003983"/>
    </source>
</evidence>
<comment type="cofactor">
    <cofactor evidence="10">
        <name>Zn(2+)</name>
        <dbReference type="ChEBI" id="CHEBI:29105"/>
    </cofactor>
    <text evidence="10">Binds 1 zinc ion per subunit.</text>
</comment>
<dbReference type="EC" id="3.4.24.-" evidence="13"/>
<organism evidence="13 14">
    <name type="scientific">Methanosarcina siciliae T4/M</name>
    <dbReference type="NCBI Taxonomy" id="1434120"/>
    <lineage>
        <taxon>Archaea</taxon>
        <taxon>Methanobacteriati</taxon>
        <taxon>Methanobacteriota</taxon>
        <taxon>Stenosarchaea group</taxon>
        <taxon>Methanomicrobia</taxon>
        <taxon>Methanosarcinales</taxon>
        <taxon>Methanosarcinaceae</taxon>
        <taxon>Methanosarcina</taxon>
    </lineage>
</organism>
<dbReference type="PANTHER" id="PTHR43221:SF2">
    <property type="entry name" value="PROTEASE HTPX HOMOLOG"/>
    <property type="match status" value="1"/>
</dbReference>
<dbReference type="PANTHER" id="PTHR43221">
    <property type="entry name" value="PROTEASE HTPX"/>
    <property type="match status" value="1"/>
</dbReference>
<dbReference type="HOGENOM" id="CLU_651541_0_0_2"/>
<dbReference type="InterPro" id="IPR050083">
    <property type="entry name" value="HtpX_protease"/>
</dbReference>
<evidence type="ECO:0000256" key="7">
    <source>
        <dbReference type="ARBA" id="ARBA00022989"/>
    </source>
</evidence>
<comment type="similarity">
    <text evidence="10">Belongs to the peptidase M48 family.</text>
</comment>
<dbReference type="GO" id="GO:0046872">
    <property type="term" value="F:metal ion binding"/>
    <property type="evidence" value="ECO:0007669"/>
    <property type="project" value="UniProtKB-KW"/>
</dbReference>
<feature type="domain" description="Peptidase M48" evidence="12">
    <location>
        <begin position="67"/>
        <end position="279"/>
    </location>
</feature>
<dbReference type="Gene3D" id="3.30.2010.10">
    <property type="entry name" value="Metalloproteases ('zincins'), catalytic domain"/>
    <property type="match status" value="1"/>
</dbReference>
<keyword evidence="8 10" id="KW-0482">Metalloprotease</keyword>
<keyword evidence="4" id="KW-0479">Metal-binding</keyword>
<evidence type="ECO:0000256" key="11">
    <source>
        <dbReference type="SAM" id="Phobius"/>
    </source>
</evidence>
<evidence type="ECO:0000313" key="14">
    <source>
        <dbReference type="Proteomes" id="UP000033111"/>
    </source>
</evidence>
<keyword evidence="6 10" id="KW-0862">Zinc</keyword>
<reference evidence="13 14" key="1">
    <citation type="submission" date="2014-07" db="EMBL/GenBank/DDBJ databases">
        <title>Methanogenic archaea and the global carbon cycle.</title>
        <authorList>
            <person name="Henriksen J.R."/>
            <person name="Luke J."/>
            <person name="Reinhart S."/>
            <person name="Benedict M.N."/>
            <person name="Youngblut N.D."/>
            <person name="Metcalf M.E."/>
            <person name="Whitaker R.J."/>
            <person name="Metcalf W.W."/>
        </authorList>
    </citation>
    <scope>NUCLEOTIDE SEQUENCE [LARGE SCALE GENOMIC DNA]</scope>
    <source>
        <strain evidence="13 14">T4/M</strain>
    </source>
</reference>
<evidence type="ECO:0000313" key="13">
    <source>
        <dbReference type="EMBL" id="AKB29730.1"/>
    </source>
</evidence>
<dbReference type="GeneID" id="24861912"/>
<dbReference type="PATRIC" id="fig|1434120.4.peg.3911"/>
<keyword evidence="9 11" id="KW-0472">Membrane</keyword>
<keyword evidence="1" id="KW-1003">Cell membrane</keyword>
<feature type="transmembrane region" description="Helical" evidence="11">
    <location>
        <begin position="142"/>
        <end position="164"/>
    </location>
</feature>
<sequence>MAGSGIPGSFDFSSALSGGLTIEIILFIVVIAILGFILYAYIYFSSSKRVLKWYGAKKIQKNEKPLLYSLLEDLASKAGVKPPEIYSFESSIPSMFTVGHASKTSLAISTSMLEIFGELELEALMAHEVGHIKNKDVGKNTFTAFLAGTIMSFPNFAMWCSMLSGFGQPEDPAPKFFRYIATAIAVPPAALLIHLRNPMKRELEADEVAVNLTENPRVLAKTIEYLENYIPLQPVSTRFNPGHFHLFSTHTQQVRGYLSIFISMFDTHPETGDRVARILSHSTYSKNDNIDNKRSRVPGFFDVKNWRLALGISFVSYMAFLFVIIVGVTFALKDFNFLVNGGIAAAYTGTVLLFLGATAKLSRRRIYLRSPSPTRKRVFLNPVQAFKHLMKRGLTFIHFNRSHIAHKEKSDAKEEKKSETS</sequence>
<keyword evidence="13" id="KW-0346">Stress response</keyword>
<dbReference type="InterPro" id="IPR001915">
    <property type="entry name" value="Peptidase_M48"/>
</dbReference>
<dbReference type="Pfam" id="PF01435">
    <property type="entry name" value="Peptidase_M48"/>
    <property type="match status" value="1"/>
</dbReference>
<keyword evidence="3 11" id="KW-0812">Transmembrane</keyword>
<evidence type="ECO:0000256" key="4">
    <source>
        <dbReference type="ARBA" id="ARBA00022723"/>
    </source>
</evidence>
<dbReference type="RefSeq" id="WP_231589902.1">
    <property type="nucleotide sequence ID" value="NZ_CP009506.1"/>
</dbReference>
<dbReference type="KEGG" id="msw:MSSIT_3011"/>
<evidence type="ECO:0000256" key="2">
    <source>
        <dbReference type="ARBA" id="ARBA00022670"/>
    </source>
</evidence>
<evidence type="ECO:0000256" key="6">
    <source>
        <dbReference type="ARBA" id="ARBA00022833"/>
    </source>
</evidence>
<dbReference type="AlphaFoldDB" id="A0A0E3P788"/>
<evidence type="ECO:0000256" key="9">
    <source>
        <dbReference type="ARBA" id="ARBA00023136"/>
    </source>
</evidence>